<feature type="compositionally biased region" description="Polar residues" evidence="1">
    <location>
        <begin position="144"/>
        <end position="154"/>
    </location>
</feature>
<reference evidence="2 3" key="1">
    <citation type="submission" date="2020-09" db="EMBL/GenBank/DDBJ databases">
        <title>De no assembly of potato wild relative species, Solanum commersonii.</title>
        <authorList>
            <person name="Cho K."/>
        </authorList>
    </citation>
    <scope>NUCLEOTIDE SEQUENCE [LARGE SCALE GENOMIC DNA]</scope>
    <source>
        <strain evidence="2">LZ3.2</strain>
        <tissue evidence="2">Leaf</tissue>
    </source>
</reference>
<name>A0A9J5Y3L5_SOLCO</name>
<evidence type="ECO:0000256" key="1">
    <source>
        <dbReference type="SAM" id="MobiDB-lite"/>
    </source>
</evidence>
<dbReference type="EMBL" id="JACXVP010000007">
    <property type="protein sequence ID" value="KAG5594471.1"/>
    <property type="molecule type" value="Genomic_DNA"/>
</dbReference>
<keyword evidence="3" id="KW-1185">Reference proteome</keyword>
<organism evidence="2 3">
    <name type="scientific">Solanum commersonii</name>
    <name type="common">Commerson's wild potato</name>
    <name type="synonym">Commerson's nightshade</name>
    <dbReference type="NCBI Taxonomy" id="4109"/>
    <lineage>
        <taxon>Eukaryota</taxon>
        <taxon>Viridiplantae</taxon>
        <taxon>Streptophyta</taxon>
        <taxon>Embryophyta</taxon>
        <taxon>Tracheophyta</taxon>
        <taxon>Spermatophyta</taxon>
        <taxon>Magnoliopsida</taxon>
        <taxon>eudicotyledons</taxon>
        <taxon>Gunneridae</taxon>
        <taxon>Pentapetalae</taxon>
        <taxon>asterids</taxon>
        <taxon>lamiids</taxon>
        <taxon>Solanales</taxon>
        <taxon>Solanaceae</taxon>
        <taxon>Solanoideae</taxon>
        <taxon>Solaneae</taxon>
        <taxon>Solanum</taxon>
    </lineage>
</organism>
<protein>
    <recommendedName>
        <fullName evidence="4">Polyprotein protein</fullName>
    </recommendedName>
</protein>
<feature type="region of interest" description="Disordered" evidence="1">
    <location>
        <begin position="139"/>
        <end position="182"/>
    </location>
</feature>
<proteinExistence type="predicted"/>
<evidence type="ECO:0008006" key="4">
    <source>
        <dbReference type="Google" id="ProtNLM"/>
    </source>
</evidence>
<evidence type="ECO:0000313" key="2">
    <source>
        <dbReference type="EMBL" id="KAG5594471.1"/>
    </source>
</evidence>
<gene>
    <name evidence="2" type="ORF">H5410_035703</name>
</gene>
<dbReference type="AlphaFoldDB" id="A0A9J5Y3L5"/>
<feature type="region of interest" description="Disordered" evidence="1">
    <location>
        <begin position="44"/>
        <end position="69"/>
    </location>
</feature>
<evidence type="ECO:0000313" key="3">
    <source>
        <dbReference type="Proteomes" id="UP000824120"/>
    </source>
</evidence>
<comment type="caution">
    <text evidence="2">The sequence shown here is derived from an EMBL/GenBank/DDBJ whole genome shotgun (WGS) entry which is preliminary data.</text>
</comment>
<feature type="compositionally biased region" description="Low complexity" evidence="1">
    <location>
        <begin position="45"/>
        <end position="69"/>
    </location>
</feature>
<sequence length="198" mass="21546">MTVARDIRRIEVKYIQDDADRRKAAPVDASLEVDVDSIHVEAYLPTSASGPSSTPANTPSQASGSSASQPTRITQAMILKMGHLSHFADVRATARVEACESRQGVTSEVTTLRVEVSDLRKDVDYLKSTYFTSLFESAEDRDASANSEIPSATTRDVPMDGMTDDKSEAETDEEQLGESDAVIYDDLANLEDAMFETA</sequence>
<accession>A0A9J5Y3L5</accession>
<dbReference type="Proteomes" id="UP000824120">
    <property type="component" value="Chromosome 7"/>
</dbReference>